<evidence type="ECO:0000313" key="2">
    <source>
        <dbReference type="Proteomes" id="UP000245626"/>
    </source>
</evidence>
<keyword evidence="2" id="KW-1185">Reference proteome</keyword>
<organism evidence="1 2">
    <name type="scientific">Violaceomyces palustris</name>
    <dbReference type="NCBI Taxonomy" id="1673888"/>
    <lineage>
        <taxon>Eukaryota</taxon>
        <taxon>Fungi</taxon>
        <taxon>Dikarya</taxon>
        <taxon>Basidiomycota</taxon>
        <taxon>Ustilaginomycotina</taxon>
        <taxon>Ustilaginomycetes</taxon>
        <taxon>Violaceomycetales</taxon>
        <taxon>Violaceomycetaceae</taxon>
        <taxon>Violaceomyces</taxon>
    </lineage>
</organism>
<dbReference type="Proteomes" id="UP000245626">
    <property type="component" value="Unassembled WGS sequence"/>
</dbReference>
<dbReference type="EMBL" id="KZ820130">
    <property type="protein sequence ID" value="PWN48872.1"/>
    <property type="molecule type" value="Genomic_DNA"/>
</dbReference>
<protein>
    <submittedName>
        <fullName evidence="1">Uncharacterized protein</fullName>
    </submittedName>
</protein>
<name>A0ACD0NSQ8_9BASI</name>
<proteinExistence type="predicted"/>
<gene>
    <name evidence="1" type="ORF">IE53DRAFT_173744</name>
</gene>
<sequence length="1027" mass="112343">MNVPTTASSSPAQAPPMIQLDQWSNTKASLSASQRSSVNKLAEWLHKKSRQHQQDRHRRLPQASHHPTLHSTKPPLSSSSGRDPEREAKSPSSSNGIPSAEADSDQAKVPTSSSSSDLPFLLPSPQAPLTSAPEFLSWFTSLSASLSARTQSSHQKALAAVSRSAENADALLSQLEAAQVHVAELRAGAAFVEDSSKGLRNDAQALLDHYDQLESLSTQIESRLSYFTLLPYATSLLSSPDPNLAYQPAFLPLLDHLETSLAFLRSSPADSYKDAALYRMRYAQCVTRACSLAKISVVRDFKNQAEASARMVRKVEGERAQRKIQEREKGKAREGCEEDELSPLSESLEEPLYTSFKSLVPRMKPLIIELERRAFPQTFSIDGDGKRGSGEGGVVETKPTIVQHSNAAEFASLLDECRSSWFYSRRNLTSRLIMSRLAQIERRAFEMDSNGPDAIGSPLAVLAKEGTLFVQEVCQRERRLYREFFAAPPPTPPSRGVEGDPGRSVTLGQELSNDPMLKAYLEGVVIESLHNRLRPRVLREGGVDILSKVCRALIDASIGSVVPLSTLLPASGQEADSPGQQPKYTKLLRPILQEVQSRLIFRSQAYVSSEISNFVPREEDGDLDFPGKLERAHQEAELKRRAREGGGVVESLNAPNYHRRGKSSVGGAGLLEAVAVMMEKNAVWSGGGTSDVLQVAASAQSDETVVGASREEGGAQVRLFALPSSDVTRTYHKPLLSLLRLLSHLDSVIPISAFQELGYESIESCRLSIESASGAIARKSGGRQHGWLFQIRHLSLLREVAVSVRLVSGNRSERDGKGRGGMEEEEEEEEEGGGEGSTPLEGNHSYNVGLVSLIDLEGLVGALNSLWSNTGARILNPSSGGSAIEPDQTEKERDDSGAPRTASKRMETRVFRNLEQSLSKSVQQLTRFWAESATLPLKVWLDRNEADSRAGGEEGKSHVLKGGQDSKVESTYEAFLTCCESNLESSIRDTVVYLEDEEIRKVIKEGTILLSLRAFPIHHSHSLEGKK</sequence>
<accession>A0ACD0NSQ8</accession>
<evidence type="ECO:0000313" key="1">
    <source>
        <dbReference type="EMBL" id="PWN48872.1"/>
    </source>
</evidence>
<reference evidence="1 2" key="1">
    <citation type="journal article" date="2018" name="Mol. Biol. Evol.">
        <title>Broad Genomic Sampling Reveals a Smut Pathogenic Ancestry of the Fungal Clade Ustilaginomycotina.</title>
        <authorList>
            <person name="Kijpornyongpan T."/>
            <person name="Mondo S.J."/>
            <person name="Barry K."/>
            <person name="Sandor L."/>
            <person name="Lee J."/>
            <person name="Lipzen A."/>
            <person name="Pangilinan J."/>
            <person name="LaButti K."/>
            <person name="Hainaut M."/>
            <person name="Henrissat B."/>
            <person name="Grigoriev I.V."/>
            <person name="Spatafora J.W."/>
            <person name="Aime M.C."/>
        </authorList>
    </citation>
    <scope>NUCLEOTIDE SEQUENCE [LARGE SCALE GENOMIC DNA]</scope>
    <source>
        <strain evidence="1 2">SA 807</strain>
    </source>
</reference>